<dbReference type="GO" id="GO:0015421">
    <property type="term" value="F:ABC-type oligopeptide transporter activity"/>
    <property type="evidence" value="ECO:0007669"/>
    <property type="project" value="TreeGrafter"/>
</dbReference>
<keyword evidence="6 8" id="KW-1133">Transmembrane helix</keyword>
<dbReference type="InterPro" id="IPR036640">
    <property type="entry name" value="ABC1_TM_sf"/>
</dbReference>
<dbReference type="Gene3D" id="1.20.1560.10">
    <property type="entry name" value="ABC transporter type 1, transmembrane domain"/>
    <property type="match status" value="1"/>
</dbReference>
<reference evidence="11" key="1">
    <citation type="submission" date="2022-10" db="EMBL/GenBank/DDBJ databases">
        <title>Comparative genomic analysis of Cohnella hashimotonis sp. nov., isolated from the International Space Station.</title>
        <authorList>
            <person name="Simpson A."/>
            <person name="Venkateswaran K."/>
        </authorList>
    </citation>
    <scope>NUCLEOTIDE SEQUENCE</scope>
    <source>
        <strain evidence="11">DSM 28161</strain>
    </source>
</reference>
<dbReference type="PANTHER" id="PTHR43394:SF1">
    <property type="entry name" value="ATP-BINDING CASSETTE SUB-FAMILY B MEMBER 10, MITOCHONDRIAL"/>
    <property type="match status" value="1"/>
</dbReference>
<keyword evidence="12" id="KW-1185">Reference proteome</keyword>
<dbReference type="FunFam" id="3.40.50.300:FF:000287">
    <property type="entry name" value="Multidrug ABC transporter ATP-binding protein"/>
    <property type="match status" value="1"/>
</dbReference>
<dbReference type="SUPFAM" id="SSF90123">
    <property type="entry name" value="ABC transporter transmembrane region"/>
    <property type="match status" value="1"/>
</dbReference>
<dbReference type="AlphaFoldDB" id="A0A9X4QTH6"/>
<dbReference type="PROSITE" id="PS50929">
    <property type="entry name" value="ABC_TM1F"/>
    <property type="match status" value="1"/>
</dbReference>
<dbReference type="PROSITE" id="PS50893">
    <property type="entry name" value="ABC_TRANSPORTER_2"/>
    <property type="match status" value="1"/>
</dbReference>
<dbReference type="InterPro" id="IPR003439">
    <property type="entry name" value="ABC_transporter-like_ATP-bd"/>
</dbReference>
<evidence type="ECO:0000313" key="11">
    <source>
        <dbReference type="EMBL" id="MDG0810404.1"/>
    </source>
</evidence>
<dbReference type="InterPro" id="IPR017871">
    <property type="entry name" value="ABC_transporter-like_CS"/>
</dbReference>
<evidence type="ECO:0000256" key="4">
    <source>
        <dbReference type="ARBA" id="ARBA00022741"/>
    </source>
</evidence>
<evidence type="ECO:0000256" key="6">
    <source>
        <dbReference type="ARBA" id="ARBA00022989"/>
    </source>
</evidence>
<feature type="transmembrane region" description="Helical" evidence="8">
    <location>
        <begin position="71"/>
        <end position="95"/>
    </location>
</feature>
<dbReference type="GO" id="GO:0016887">
    <property type="term" value="F:ATP hydrolysis activity"/>
    <property type="evidence" value="ECO:0007669"/>
    <property type="project" value="InterPro"/>
</dbReference>
<keyword evidence="4" id="KW-0547">Nucleotide-binding</keyword>
<comment type="subcellular location">
    <subcellularLocation>
        <location evidence="1">Cell membrane</location>
        <topology evidence="1">Multi-pass membrane protein</topology>
    </subcellularLocation>
</comment>
<dbReference type="SUPFAM" id="SSF52540">
    <property type="entry name" value="P-loop containing nucleoside triphosphate hydrolases"/>
    <property type="match status" value="1"/>
</dbReference>
<dbReference type="PROSITE" id="PS00211">
    <property type="entry name" value="ABC_TRANSPORTER_1"/>
    <property type="match status" value="1"/>
</dbReference>
<keyword evidence="2" id="KW-0813">Transport</keyword>
<evidence type="ECO:0000259" key="10">
    <source>
        <dbReference type="PROSITE" id="PS50929"/>
    </source>
</evidence>
<dbReference type="Gene3D" id="3.40.50.300">
    <property type="entry name" value="P-loop containing nucleotide triphosphate hydrolases"/>
    <property type="match status" value="1"/>
</dbReference>
<evidence type="ECO:0000256" key="8">
    <source>
        <dbReference type="SAM" id="Phobius"/>
    </source>
</evidence>
<name>A0A9X4QTH6_9BACL</name>
<evidence type="ECO:0000256" key="5">
    <source>
        <dbReference type="ARBA" id="ARBA00022840"/>
    </source>
</evidence>
<keyword evidence="7 8" id="KW-0472">Membrane</keyword>
<feature type="transmembrane region" description="Helical" evidence="8">
    <location>
        <begin position="159"/>
        <end position="188"/>
    </location>
</feature>
<evidence type="ECO:0000256" key="7">
    <source>
        <dbReference type="ARBA" id="ARBA00023136"/>
    </source>
</evidence>
<evidence type="ECO:0000256" key="1">
    <source>
        <dbReference type="ARBA" id="ARBA00004651"/>
    </source>
</evidence>
<feature type="domain" description="ABC transporter" evidence="9">
    <location>
        <begin position="356"/>
        <end position="591"/>
    </location>
</feature>
<organism evidence="11 12">
    <name type="scientific">Cohnella rhizosphaerae</name>
    <dbReference type="NCBI Taxonomy" id="1457232"/>
    <lineage>
        <taxon>Bacteria</taxon>
        <taxon>Bacillati</taxon>
        <taxon>Bacillota</taxon>
        <taxon>Bacilli</taxon>
        <taxon>Bacillales</taxon>
        <taxon>Paenibacillaceae</taxon>
        <taxon>Cohnella</taxon>
    </lineage>
</organism>
<keyword evidence="5 11" id="KW-0067">ATP-binding</keyword>
<proteinExistence type="predicted"/>
<accession>A0A9X4QTH6</accession>
<feature type="transmembrane region" description="Helical" evidence="8">
    <location>
        <begin position="262"/>
        <end position="283"/>
    </location>
</feature>
<evidence type="ECO:0000256" key="3">
    <source>
        <dbReference type="ARBA" id="ARBA00022692"/>
    </source>
</evidence>
<keyword evidence="3 8" id="KW-0812">Transmembrane</keyword>
<sequence length="606" mass="67388">MHTELDHDIYDDMVQKHVSWRRIAKLFRPHAWRLFIVMLFIAVAAVGGTIAPFLIRAIVDDALPSRNINLLYLLVLGMGGLAALAASMSMLQVYFTTHVGQSIMHDLRVKLYAHLQSLSLRFYAYARTGDIQSRISNDIGGMQALVTNTIADVAKNVSVVLATILAMFFLDWRLTLLSFVTVPVMIWLNQRIAERRERIMYEQQMKLADMSSMVQETLSISGIILGRTMGRRQHLVNRFTKSSKEVSKLEIRAHTAGQGEWVFIYFGIDILPALTFLVGGGILVNYGSITIGTLVALIALQERLLWPLLELLHTNVEVRKARSLFARVFEYLDTKPDISEVDQPIPVSRSKVRGDVKFENISFTYDGQNKPAISYVDLAIPEGQRIAIVGKTGSGKSTLSYLMTRLYDVDSGRISIDGIDIRNLSFDTLASLIGIVTQDVYVLQGTITENLRFAKPDASHDELVAAAKAAEIHDLITALPLGYQTMLGERGHNFSGGEKQRLAIARVLLRDPPILIFDEATSALDNRTEASIVASIHKIGANRTTIIIAHRLSTVRHCERIVVLENGKILEQGSYSELINQNGAFNKLTHSELLPPRISDLSVGGV</sequence>
<dbReference type="EMBL" id="JAPDIA010000003">
    <property type="protein sequence ID" value="MDG0810404.1"/>
    <property type="molecule type" value="Genomic_DNA"/>
</dbReference>
<dbReference type="PANTHER" id="PTHR43394">
    <property type="entry name" value="ATP-DEPENDENT PERMEASE MDL1, MITOCHONDRIAL"/>
    <property type="match status" value="1"/>
</dbReference>
<gene>
    <name evidence="11" type="ORF">OMP40_14370</name>
</gene>
<feature type="domain" description="ABC transmembrane type-1" evidence="10">
    <location>
        <begin position="35"/>
        <end position="320"/>
    </location>
</feature>
<dbReference type="GO" id="GO:0005524">
    <property type="term" value="F:ATP binding"/>
    <property type="evidence" value="ECO:0007669"/>
    <property type="project" value="UniProtKB-KW"/>
</dbReference>
<dbReference type="SMART" id="SM00382">
    <property type="entry name" value="AAA"/>
    <property type="match status" value="1"/>
</dbReference>
<dbReference type="GO" id="GO:0005886">
    <property type="term" value="C:plasma membrane"/>
    <property type="evidence" value="ECO:0007669"/>
    <property type="project" value="UniProtKB-SubCell"/>
</dbReference>
<dbReference type="Pfam" id="PF00005">
    <property type="entry name" value="ABC_tran"/>
    <property type="match status" value="1"/>
</dbReference>
<dbReference type="InterPro" id="IPR027417">
    <property type="entry name" value="P-loop_NTPase"/>
</dbReference>
<comment type="caution">
    <text evidence="11">The sequence shown here is derived from an EMBL/GenBank/DDBJ whole genome shotgun (WGS) entry which is preliminary data.</text>
</comment>
<dbReference type="CDD" id="cd18550">
    <property type="entry name" value="ABC_6TM_exporter_like"/>
    <property type="match status" value="1"/>
</dbReference>
<feature type="transmembrane region" description="Helical" evidence="8">
    <location>
        <begin position="34"/>
        <end position="59"/>
    </location>
</feature>
<evidence type="ECO:0000259" key="9">
    <source>
        <dbReference type="PROSITE" id="PS50893"/>
    </source>
</evidence>
<dbReference type="InterPro" id="IPR039421">
    <property type="entry name" value="Type_1_exporter"/>
</dbReference>
<dbReference type="Pfam" id="PF00664">
    <property type="entry name" value="ABC_membrane"/>
    <property type="match status" value="1"/>
</dbReference>
<dbReference type="RefSeq" id="WP_277532215.1">
    <property type="nucleotide sequence ID" value="NZ_JAPDIA010000003.1"/>
</dbReference>
<dbReference type="Proteomes" id="UP001153404">
    <property type="component" value="Unassembled WGS sequence"/>
</dbReference>
<dbReference type="InterPro" id="IPR003593">
    <property type="entry name" value="AAA+_ATPase"/>
</dbReference>
<evidence type="ECO:0000313" key="12">
    <source>
        <dbReference type="Proteomes" id="UP001153404"/>
    </source>
</evidence>
<evidence type="ECO:0000256" key="2">
    <source>
        <dbReference type="ARBA" id="ARBA00022448"/>
    </source>
</evidence>
<protein>
    <submittedName>
        <fullName evidence="11">ABC transporter ATP-binding protein/permease</fullName>
    </submittedName>
</protein>
<dbReference type="InterPro" id="IPR011527">
    <property type="entry name" value="ABC1_TM_dom"/>
</dbReference>